<feature type="transmembrane region" description="Helical" evidence="7">
    <location>
        <begin position="86"/>
        <end position="107"/>
    </location>
</feature>
<dbReference type="Gene3D" id="1.10.3720.10">
    <property type="entry name" value="MetI-like"/>
    <property type="match status" value="1"/>
</dbReference>
<name>A0ABQ6IAG1_9MICO</name>
<accession>A0ABQ6IAG1</accession>
<evidence type="ECO:0000256" key="2">
    <source>
        <dbReference type="ARBA" id="ARBA00022448"/>
    </source>
</evidence>
<evidence type="ECO:0000256" key="6">
    <source>
        <dbReference type="ARBA" id="ARBA00023136"/>
    </source>
</evidence>
<evidence type="ECO:0000256" key="7">
    <source>
        <dbReference type="SAM" id="Phobius"/>
    </source>
</evidence>
<keyword evidence="3" id="KW-1003">Cell membrane</keyword>
<comment type="subcellular location">
    <subcellularLocation>
        <location evidence="1">Cell membrane</location>
        <topology evidence="1">Multi-pass membrane protein</topology>
    </subcellularLocation>
</comment>
<proteinExistence type="predicted"/>
<evidence type="ECO:0000256" key="5">
    <source>
        <dbReference type="ARBA" id="ARBA00022989"/>
    </source>
</evidence>
<gene>
    <name evidence="8" type="ORF">GCM10025876_08430</name>
</gene>
<organism evidence="8 9">
    <name type="scientific">Demequina litorisediminis</name>
    <dbReference type="NCBI Taxonomy" id="1849022"/>
    <lineage>
        <taxon>Bacteria</taxon>
        <taxon>Bacillati</taxon>
        <taxon>Actinomycetota</taxon>
        <taxon>Actinomycetes</taxon>
        <taxon>Micrococcales</taxon>
        <taxon>Demequinaceae</taxon>
        <taxon>Demequina</taxon>
    </lineage>
</organism>
<evidence type="ECO:0000313" key="9">
    <source>
        <dbReference type="Proteomes" id="UP001157125"/>
    </source>
</evidence>
<dbReference type="Proteomes" id="UP001157125">
    <property type="component" value="Unassembled WGS sequence"/>
</dbReference>
<evidence type="ECO:0000313" key="8">
    <source>
        <dbReference type="EMBL" id="GMA34639.1"/>
    </source>
</evidence>
<dbReference type="SUPFAM" id="SSF161098">
    <property type="entry name" value="MetI-like"/>
    <property type="match status" value="1"/>
</dbReference>
<keyword evidence="6 7" id="KW-0472">Membrane</keyword>
<keyword evidence="9" id="KW-1185">Reference proteome</keyword>
<keyword evidence="5 7" id="KW-1133">Transmembrane helix</keyword>
<evidence type="ECO:0008006" key="10">
    <source>
        <dbReference type="Google" id="ProtNLM"/>
    </source>
</evidence>
<evidence type="ECO:0000256" key="4">
    <source>
        <dbReference type="ARBA" id="ARBA00022692"/>
    </source>
</evidence>
<feature type="transmembrane region" description="Helical" evidence="7">
    <location>
        <begin position="53"/>
        <end position="74"/>
    </location>
</feature>
<keyword evidence="2" id="KW-0813">Transport</keyword>
<evidence type="ECO:0000256" key="3">
    <source>
        <dbReference type="ARBA" id="ARBA00022475"/>
    </source>
</evidence>
<comment type="caution">
    <text evidence="8">The sequence shown here is derived from an EMBL/GenBank/DDBJ whole genome shotgun (WGS) entry which is preliminary data.</text>
</comment>
<dbReference type="EMBL" id="BSUN01000001">
    <property type="protein sequence ID" value="GMA34639.1"/>
    <property type="molecule type" value="Genomic_DNA"/>
</dbReference>
<dbReference type="PANTHER" id="PTHR30193">
    <property type="entry name" value="ABC TRANSPORTER PERMEASE PROTEIN"/>
    <property type="match status" value="1"/>
</dbReference>
<keyword evidence="4 7" id="KW-0812">Transmembrane</keyword>
<dbReference type="InterPro" id="IPR035906">
    <property type="entry name" value="MetI-like_sf"/>
</dbReference>
<evidence type="ECO:0000256" key="1">
    <source>
        <dbReference type="ARBA" id="ARBA00004651"/>
    </source>
</evidence>
<protein>
    <recommendedName>
        <fullName evidence="10">Sugar ABC transporter permease</fullName>
    </recommendedName>
</protein>
<reference evidence="9" key="1">
    <citation type="journal article" date="2019" name="Int. J. Syst. Evol. Microbiol.">
        <title>The Global Catalogue of Microorganisms (GCM) 10K type strain sequencing project: providing services to taxonomists for standard genome sequencing and annotation.</title>
        <authorList>
            <consortium name="The Broad Institute Genomics Platform"/>
            <consortium name="The Broad Institute Genome Sequencing Center for Infectious Disease"/>
            <person name="Wu L."/>
            <person name="Ma J."/>
        </authorList>
    </citation>
    <scope>NUCLEOTIDE SEQUENCE [LARGE SCALE GENOMIC DNA]</scope>
    <source>
        <strain evidence="9">NBRC 112299</strain>
    </source>
</reference>
<sequence>MFGLTGLFPIIYTAVISFMDWDTIRNTGEYLGWDNFQYVLNDRQFWIALRNTFSIFLLSSVPQVIIATFIAAMLDHNLRMRTFWRMGVLVPYVMMPVAVALIFSQAFR</sequence>
<dbReference type="InterPro" id="IPR051393">
    <property type="entry name" value="ABC_transporter_permease"/>
</dbReference>
<dbReference type="PANTHER" id="PTHR30193:SF37">
    <property type="entry name" value="INNER MEMBRANE ABC TRANSPORTER PERMEASE PROTEIN YCJO"/>
    <property type="match status" value="1"/>
</dbReference>